<comment type="subcellular location">
    <subcellularLocation>
        <location evidence="1 6">Secreted</location>
    </subcellularLocation>
</comment>
<protein>
    <recommendedName>
        <fullName evidence="6">Zinc metalloproteinase</fullName>
    </recommendedName>
</protein>
<feature type="domain" description="Peptidase M12A" evidence="9">
    <location>
        <begin position="120"/>
        <end position="345"/>
    </location>
</feature>
<dbReference type="PRINTS" id="PR00480">
    <property type="entry name" value="ASTACIN"/>
</dbReference>
<keyword evidence="7 8" id="KW-0479">Metal-binding</keyword>
<sequence length="486" mass="55616">MLSRVITGDTSRTCKVTLVNNNAIINAQNDNIVSNDYAEVRVLLDKYYQIKARKHGHYHDYDSKKVNKELKDIPTDDGTEASINRKEGVVGDLFENDILLTLPQVKALLNEDIKSRSNRQAIRGAHYNWINMPISYRFANSDAKWQKVIRNALQHIETETCVRFEENGANQNYLYFTKGRGCWSNVGKIGGRQLISIGIGCELVGIVAHEVLHALGLWHEQSRSDRDNSIWINYFNIYPVLVQTSVKQQKCASLRCRKSALELLAKDILEKGTQGNFEKRTILDSDNMGLPYDFGSIMHYGSKAFTTDHKRYTIETRDRRYQETIGQRQMISFKDARMINLRYCGSTYTLNYLLFTHQMTCYNGGYTDPNNCYQCKCPSGLGGANCLSVEKSTDYDYRDIAFAGVRDNVHCIWRIRSNRRILVKVDELRLPCRETCDSYLELKYKADMIPTAFFKVSLNLSETVPVSANYAIIKAQDIAVEHQTCG</sequence>
<keyword evidence="7 8" id="KW-0482">Metalloprotease</keyword>
<comment type="caution">
    <text evidence="7">Lacks conserved residue(s) required for the propagation of feature annotation.</text>
</comment>
<organism evidence="10 11">
    <name type="scientific">Setaria digitata</name>
    <dbReference type="NCBI Taxonomy" id="48799"/>
    <lineage>
        <taxon>Eukaryota</taxon>
        <taxon>Metazoa</taxon>
        <taxon>Ecdysozoa</taxon>
        <taxon>Nematoda</taxon>
        <taxon>Chromadorea</taxon>
        <taxon>Rhabditida</taxon>
        <taxon>Spirurina</taxon>
        <taxon>Spiruromorpha</taxon>
        <taxon>Filarioidea</taxon>
        <taxon>Setariidae</taxon>
        <taxon>Setaria</taxon>
    </lineage>
</organism>
<feature type="active site" evidence="7">
    <location>
        <position position="210"/>
    </location>
</feature>
<dbReference type="InterPro" id="IPR034035">
    <property type="entry name" value="Astacin-like_dom"/>
</dbReference>
<dbReference type="PANTHER" id="PTHR10127:SF831">
    <property type="entry name" value="ZINC METALLOPROTEINASE NAS-37"/>
    <property type="match status" value="1"/>
</dbReference>
<evidence type="ECO:0000256" key="7">
    <source>
        <dbReference type="PROSITE-ProRule" id="PRU01211"/>
    </source>
</evidence>
<dbReference type="AlphaFoldDB" id="A0A915PLK9"/>
<proteinExistence type="predicted"/>
<feature type="binding site" evidence="7">
    <location>
        <position position="209"/>
    </location>
    <ligand>
        <name>Zn(2+)</name>
        <dbReference type="ChEBI" id="CHEBI:29105"/>
        <note>catalytic</note>
    </ligand>
</feature>
<feature type="binding site" evidence="7">
    <location>
        <position position="219"/>
    </location>
    <ligand>
        <name>Zn(2+)</name>
        <dbReference type="ChEBI" id="CHEBI:29105"/>
        <note>catalytic</note>
    </ligand>
</feature>
<dbReference type="SUPFAM" id="SSF55486">
    <property type="entry name" value="Metalloproteases ('zincins'), catalytic domain"/>
    <property type="match status" value="1"/>
</dbReference>
<dbReference type="InterPro" id="IPR017050">
    <property type="entry name" value="Metallopeptidase_nem"/>
</dbReference>
<dbReference type="GO" id="GO:0018996">
    <property type="term" value="P:molting cycle, collagen and cuticulin-based cuticle"/>
    <property type="evidence" value="ECO:0007669"/>
    <property type="project" value="InterPro"/>
</dbReference>
<keyword evidence="4" id="KW-1015">Disulfide bond</keyword>
<dbReference type="PANTHER" id="PTHR10127">
    <property type="entry name" value="DISCOIDIN, CUB, EGF, LAMININ , AND ZINC METALLOPROTEASE DOMAIN CONTAINING"/>
    <property type="match status" value="1"/>
</dbReference>
<evidence type="ECO:0000256" key="3">
    <source>
        <dbReference type="ARBA" id="ARBA00022729"/>
    </source>
</evidence>
<dbReference type="GO" id="GO:0008270">
    <property type="term" value="F:zinc ion binding"/>
    <property type="evidence" value="ECO:0007669"/>
    <property type="project" value="UniProtKB-UniRule"/>
</dbReference>
<dbReference type="GO" id="GO:0004222">
    <property type="term" value="F:metalloendopeptidase activity"/>
    <property type="evidence" value="ECO:0007669"/>
    <property type="project" value="UniProtKB-UniRule"/>
</dbReference>
<name>A0A915PLK9_9BILA</name>
<evidence type="ECO:0000313" key="10">
    <source>
        <dbReference type="Proteomes" id="UP000887581"/>
    </source>
</evidence>
<keyword evidence="7 8" id="KW-0645">Protease</keyword>
<evidence type="ECO:0000256" key="8">
    <source>
        <dbReference type="RuleBase" id="RU361183"/>
    </source>
</evidence>
<evidence type="ECO:0000313" key="11">
    <source>
        <dbReference type="WBParaSite" id="sdigi.contig168.g5576.t1"/>
    </source>
</evidence>
<keyword evidence="10" id="KW-1185">Reference proteome</keyword>
<comment type="cofactor">
    <cofactor evidence="7 8">
        <name>Zn(2+)</name>
        <dbReference type="ChEBI" id="CHEBI:29105"/>
    </cofactor>
    <text evidence="7 8">Binds 1 zinc ion per subunit.</text>
</comment>
<dbReference type="SMART" id="SM00235">
    <property type="entry name" value="ZnMc"/>
    <property type="match status" value="1"/>
</dbReference>
<keyword evidence="3" id="KW-0732">Signal</keyword>
<evidence type="ECO:0000256" key="4">
    <source>
        <dbReference type="ARBA" id="ARBA00023157"/>
    </source>
</evidence>
<dbReference type="InterPro" id="IPR024079">
    <property type="entry name" value="MetalloPept_cat_dom_sf"/>
</dbReference>
<dbReference type="WBParaSite" id="sdigi.contig168.g5576.t1">
    <property type="protein sequence ID" value="sdigi.contig168.g5576.t1"/>
    <property type="gene ID" value="sdigi.contig168.g5576"/>
</dbReference>
<dbReference type="InterPro" id="IPR001506">
    <property type="entry name" value="Peptidase_M12A"/>
</dbReference>
<dbReference type="PROSITE" id="PS51864">
    <property type="entry name" value="ASTACIN"/>
    <property type="match status" value="1"/>
</dbReference>
<reference evidence="11" key="1">
    <citation type="submission" date="2022-11" db="UniProtKB">
        <authorList>
            <consortium name="WormBaseParasite"/>
        </authorList>
    </citation>
    <scope>IDENTIFICATION</scope>
</reference>
<dbReference type="Gene3D" id="3.40.390.10">
    <property type="entry name" value="Collagenase (Catalytic Domain)"/>
    <property type="match status" value="1"/>
</dbReference>
<feature type="binding site" evidence="7">
    <location>
        <position position="213"/>
    </location>
    <ligand>
        <name>Zn(2+)</name>
        <dbReference type="ChEBI" id="CHEBI:29105"/>
        <note>catalytic</note>
    </ligand>
</feature>
<accession>A0A915PLK9</accession>
<dbReference type="Pfam" id="PF01400">
    <property type="entry name" value="Astacin"/>
    <property type="match status" value="2"/>
</dbReference>
<dbReference type="GO" id="GO:0006508">
    <property type="term" value="P:proteolysis"/>
    <property type="evidence" value="ECO:0007669"/>
    <property type="project" value="UniProtKB-KW"/>
</dbReference>
<keyword evidence="2 6" id="KW-0964">Secreted</keyword>
<dbReference type="GO" id="GO:0005576">
    <property type="term" value="C:extracellular region"/>
    <property type="evidence" value="ECO:0007669"/>
    <property type="project" value="UniProtKB-SubCell"/>
</dbReference>
<keyword evidence="7 8" id="KW-0862">Zinc</keyword>
<dbReference type="InterPro" id="IPR006026">
    <property type="entry name" value="Peptidase_Metallo"/>
</dbReference>
<keyword evidence="7 8" id="KW-0378">Hydrolase</keyword>
<evidence type="ECO:0000256" key="1">
    <source>
        <dbReference type="ARBA" id="ARBA00004613"/>
    </source>
</evidence>
<evidence type="ECO:0000259" key="9">
    <source>
        <dbReference type="PROSITE" id="PS51864"/>
    </source>
</evidence>
<evidence type="ECO:0000256" key="5">
    <source>
        <dbReference type="ARBA" id="ARBA00023180"/>
    </source>
</evidence>
<dbReference type="PIRSF" id="PIRSF036365">
    <property type="entry name" value="Astacin_nematoda"/>
    <property type="match status" value="1"/>
</dbReference>
<dbReference type="CDD" id="cd04280">
    <property type="entry name" value="ZnMc_astacin_like"/>
    <property type="match status" value="1"/>
</dbReference>
<evidence type="ECO:0000256" key="6">
    <source>
        <dbReference type="PIRNR" id="PIRNR036365"/>
    </source>
</evidence>
<dbReference type="Proteomes" id="UP000887581">
    <property type="component" value="Unplaced"/>
</dbReference>
<evidence type="ECO:0000256" key="2">
    <source>
        <dbReference type="ARBA" id="ARBA00022525"/>
    </source>
</evidence>
<keyword evidence="5" id="KW-0325">Glycoprotein</keyword>